<protein>
    <recommendedName>
        <fullName evidence="4">LppA-like lipoprotein</fullName>
    </recommendedName>
</protein>
<dbReference type="PROSITE" id="PS51257">
    <property type="entry name" value="PROKAR_LIPOPROTEIN"/>
    <property type="match status" value="1"/>
</dbReference>
<dbReference type="RefSeq" id="WP_133616639.1">
    <property type="nucleotide sequence ID" value="NZ_SNYA01000004.1"/>
</dbReference>
<dbReference type="AlphaFoldDB" id="A0A4R6RZM8"/>
<dbReference type="EMBL" id="SNYA01000004">
    <property type="protein sequence ID" value="TDP92413.1"/>
    <property type="molecule type" value="Genomic_DNA"/>
</dbReference>
<name>A0A4R6RZM8_9MICO</name>
<evidence type="ECO:0000313" key="3">
    <source>
        <dbReference type="Proteomes" id="UP000295601"/>
    </source>
</evidence>
<comment type="caution">
    <text evidence="2">The sequence shown here is derived from an EMBL/GenBank/DDBJ whole genome shotgun (WGS) entry which is preliminary data.</text>
</comment>
<keyword evidence="3" id="KW-1185">Reference proteome</keyword>
<feature type="chain" id="PRO_5020278483" description="LppA-like lipoprotein" evidence="1">
    <location>
        <begin position="28"/>
        <end position="189"/>
    </location>
</feature>
<sequence>MRGITLKLSAVITILLTAALSACSTGADTPPDGPQGPWAAEIQQLSEDSPSTFADQVFADGKVTDQEYAEAKGIVQKCFDSTGFDVVWDEYGRESVSGQGTPGMDGMDAISKCAFSDGGVMVMYHQMLLNPENEDQTKLWTACLVRTGVVGPDFTETDLNEAFEAESLPWQPSDERGLKCMSDPLGVLE</sequence>
<organism evidence="2 3">
    <name type="scientific">Leucobacter luti</name>
    <dbReference type="NCBI Taxonomy" id="340320"/>
    <lineage>
        <taxon>Bacteria</taxon>
        <taxon>Bacillati</taxon>
        <taxon>Actinomycetota</taxon>
        <taxon>Actinomycetes</taxon>
        <taxon>Micrococcales</taxon>
        <taxon>Microbacteriaceae</taxon>
        <taxon>Leucobacter</taxon>
    </lineage>
</organism>
<dbReference type="OrthoDB" id="3230981at2"/>
<dbReference type="Proteomes" id="UP000295601">
    <property type="component" value="Unassembled WGS sequence"/>
</dbReference>
<keyword evidence="1" id="KW-0732">Signal</keyword>
<evidence type="ECO:0008006" key="4">
    <source>
        <dbReference type="Google" id="ProtNLM"/>
    </source>
</evidence>
<evidence type="ECO:0000313" key="2">
    <source>
        <dbReference type="EMBL" id="TDP92413.1"/>
    </source>
</evidence>
<proteinExistence type="predicted"/>
<gene>
    <name evidence="2" type="ORF">EDF62_1620</name>
</gene>
<accession>A0A4R6RZM8</accession>
<feature type="signal peptide" evidence="1">
    <location>
        <begin position="1"/>
        <end position="27"/>
    </location>
</feature>
<evidence type="ECO:0000256" key="1">
    <source>
        <dbReference type="SAM" id="SignalP"/>
    </source>
</evidence>
<reference evidence="2 3" key="1">
    <citation type="submission" date="2019-03" db="EMBL/GenBank/DDBJ databases">
        <title>Genomic analyses of the natural microbiome of Caenorhabditis elegans.</title>
        <authorList>
            <person name="Samuel B."/>
        </authorList>
    </citation>
    <scope>NUCLEOTIDE SEQUENCE [LARGE SCALE GENOMIC DNA]</scope>
    <source>
        <strain evidence="2 3">JUb18</strain>
    </source>
</reference>